<dbReference type="Proteomes" id="UP000472676">
    <property type="component" value="Unassembled WGS sequence"/>
</dbReference>
<evidence type="ECO:0000256" key="2">
    <source>
        <dbReference type="ARBA" id="ARBA00022448"/>
    </source>
</evidence>
<evidence type="ECO:0000256" key="11">
    <source>
        <dbReference type="PROSITE-ProRule" id="PRU01360"/>
    </source>
</evidence>
<comment type="similarity">
    <text evidence="11 12">Belongs to the TonB-dependent receptor family.</text>
</comment>
<dbReference type="PROSITE" id="PS52016">
    <property type="entry name" value="TONB_DEPENDENT_REC_3"/>
    <property type="match status" value="1"/>
</dbReference>
<evidence type="ECO:0000256" key="5">
    <source>
        <dbReference type="ARBA" id="ARBA00022692"/>
    </source>
</evidence>
<feature type="domain" description="TonB-dependent receptor-like beta-barrel" evidence="14">
    <location>
        <begin position="274"/>
        <end position="750"/>
    </location>
</feature>
<dbReference type="Pfam" id="PF00593">
    <property type="entry name" value="TonB_dep_Rec_b-barrel"/>
    <property type="match status" value="1"/>
</dbReference>
<protein>
    <submittedName>
        <fullName evidence="16">TonB-dependent receptor</fullName>
    </submittedName>
</protein>
<sequence length="790" mass="85099">MLAQDTHPEPGTAPSQARENPPSDPQGTDAPPPPARDVSSDSLPTIPVTGDVATAPPVAASKPHEQIAEIIVTATKREQALRDIPASITALSGEDLEKSNAQGIEDIARLVPGLSTTTPGDSGTRVTIRGIAAPAATNSTTGVLFGDVSFNDFYLPLVVLDPNPFDIKSVEILKGPQGTLFGAGALNGAVRYVPEPPKMDEWEARYFLQYTRVDHGDTAPIYGAVVNAPILDDDRAAVRIMGFKRHSPGYIDNGQLGRDVNRVDQKGIRAIAAWNPDENLETTLTYAYQATDNADTSVADNDAGELNTDNRPRHSPQKNDYRLADLAIKWHLNWADLVSDSAYVGKHSDSFFDASSRLPGNGQTPLQLAQISAGHSDTYSQELRLVSPPNPDSPWRWLGGAFGWRQKIDVETAIPLSAALPGGLNDLPPVLGGLLDSILPGASGIIDEQGQINLAGGASNVRIEELALFGEVTRELGENWELTMGGRLFQTRSGGTKLSDGALTAAASQQLQSSYTADIKQQGFNPKLSLLWHPNKIVTTYAAVSKGFRVGGLQPGAKVLPGGQQPPKAFKSDSIWNYETGVRTNWFGGAMHFDVTAYYLDWKNPQVFQNGADGLTIYVDNAGGVASKGIEAALQTLLPYGFLFNFAGSWSRTVTTSPFTASDGSDVASGRRWPFAPNQQYAMTLGHMASIGNWSLDTSLTYTYLAKATTDLSEKLSQNIFDFAQADLQIGLENPALRWLPDIGFVVNNLADKRGVTNRFVGNLEGTVPLYEDVTYIRPRTYTLRLSGSF</sequence>
<dbReference type="GO" id="GO:0009279">
    <property type="term" value="C:cell outer membrane"/>
    <property type="evidence" value="ECO:0007669"/>
    <property type="project" value="UniProtKB-SubCell"/>
</dbReference>
<evidence type="ECO:0000259" key="15">
    <source>
        <dbReference type="Pfam" id="PF07715"/>
    </source>
</evidence>
<keyword evidence="3 11" id="KW-1134">Transmembrane beta strand</keyword>
<evidence type="ECO:0000256" key="6">
    <source>
        <dbReference type="ARBA" id="ARBA00023004"/>
    </source>
</evidence>
<keyword evidence="17" id="KW-1185">Reference proteome</keyword>
<dbReference type="PANTHER" id="PTHR32552">
    <property type="entry name" value="FERRICHROME IRON RECEPTOR-RELATED"/>
    <property type="match status" value="1"/>
</dbReference>
<dbReference type="InterPro" id="IPR000531">
    <property type="entry name" value="Beta-barrel_TonB"/>
</dbReference>
<dbReference type="InterPro" id="IPR012910">
    <property type="entry name" value="Plug_dom"/>
</dbReference>
<keyword evidence="8 12" id="KW-0798">TonB box</keyword>
<comment type="caution">
    <text evidence="16">The sequence shown here is derived from an EMBL/GenBank/DDBJ whole genome shotgun (WGS) entry which is preliminary data.</text>
</comment>
<dbReference type="InterPro" id="IPR039426">
    <property type="entry name" value="TonB-dep_rcpt-like"/>
</dbReference>
<feature type="domain" description="TonB-dependent receptor plug" evidence="15">
    <location>
        <begin position="81"/>
        <end position="189"/>
    </location>
</feature>
<dbReference type="EMBL" id="JAAMOW010000006">
    <property type="protein sequence ID" value="NGY05587.1"/>
    <property type="molecule type" value="Genomic_DNA"/>
</dbReference>
<keyword evidence="6" id="KW-0408">Iron</keyword>
<evidence type="ECO:0000256" key="10">
    <source>
        <dbReference type="ARBA" id="ARBA00023237"/>
    </source>
</evidence>
<evidence type="ECO:0000256" key="12">
    <source>
        <dbReference type="RuleBase" id="RU003357"/>
    </source>
</evidence>
<dbReference type="GO" id="GO:0006826">
    <property type="term" value="P:iron ion transport"/>
    <property type="evidence" value="ECO:0007669"/>
    <property type="project" value="UniProtKB-KW"/>
</dbReference>
<evidence type="ECO:0000256" key="4">
    <source>
        <dbReference type="ARBA" id="ARBA00022496"/>
    </source>
</evidence>
<evidence type="ECO:0000256" key="9">
    <source>
        <dbReference type="ARBA" id="ARBA00023136"/>
    </source>
</evidence>
<evidence type="ECO:0000256" key="8">
    <source>
        <dbReference type="ARBA" id="ARBA00023077"/>
    </source>
</evidence>
<evidence type="ECO:0000259" key="14">
    <source>
        <dbReference type="Pfam" id="PF00593"/>
    </source>
</evidence>
<evidence type="ECO:0000256" key="7">
    <source>
        <dbReference type="ARBA" id="ARBA00023065"/>
    </source>
</evidence>
<dbReference type="PANTHER" id="PTHR32552:SF81">
    <property type="entry name" value="TONB-DEPENDENT OUTER MEMBRANE RECEPTOR"/>
    <property type="match status" value="1"/>
</dbReference>
<dbReference type="Gene3D" id="2.40.170.20">
    <property type="entry name" value="TonB-dependent receptor, beta-barrel domain"/>
    <property type="match status" value="1"/>
</dbReference>
<feature type="region of interest" description="Disordered" evidence="13">
    <location>
        <begin position="1"/>
        <end position="61"/>
    </location>
</feature>
<feature type="compositionally biased region" description="Basic and acidic residues" evidence="13">
    <location>
        <begin position="308"/>
        <end position="318"/>
    </location>
</feature>
<organism evidence="16 17">
    <name type="scientific">Solimonas terrae</name>
    <dbReference type="NCBI Taxonomy" id="1396819"/>
    <lineage>
        <taxon>Bacteria</taxon>
        <taxon>Pseudomonadati</taxon>
        <taxon>Pseudomonadota</taxon>
        <taxon>Gammaproteobacteria</taxon>
        <taxon>Nevskiales</taxon>
        <taxon>Nevskiaceae</taxon>
        <taxon>Solimonas</taxon>
    </lineage>
</organism>
<proteinExistence type="inferred from homology"/>
<dbReference type="AlphaFoldDB" id="A0A6M2BUI7"/>
<keyword evidence="2 11" id="KW-0813">Transport</keyword>
<keyword evidence="5 11" id="KW-0812">Transmembrane</keyword>
<dbReference type="InterPro" id="IPR036942">
    <property type="entry name" value="Beta-barrel_TonB_sf"/>
</dbReference>
<dbReference type="Pfam" id="PF07715">
    <property type="entry name" value="Plug"/>
    <property type="match status" value="1"/>
</dbReference>
<feature type="region of interest" description="Disordered" evidence="13">
    <location>
        <begin position="295"/>
        <end position="318"/>
    </location>
</feature>
<evidence type="ECO:0000313" key="16">
    <source>
        <dbReference type="EMBL" id="NGY05587.1"/>
    </source>
</evidence>
<reference evidence="16 17" key="1">
    <citation type="journal article" date="2014" name="Int. J. Syst. Evol. Microbiol.">
        <title>Solimonas terrae sp. nov., isolated from soil.</title>
        <authorList>
            <person name="Kim S.J."/>
            <person name="Moon J.Y."/>
            <person name="Weon H.Y."/>
            <person name="Ahn J.H."/>
            <person name="Chen W.M."/>
            <person name="Kwon S.W."/>
        </authorList>
    </citation>
    <scope>NUCLEOTIDE SEQUENCE [LARGE SCALE GENOMIC DNA]</scope>
    <source>
        <strain evidence="16 17">KIS83-12</strain>
    </source>
</reference>
<dbReference type="RefSeq" id="WP_166257385.1">
    <property type="nucleotide sequence ID" value="NZ_JAAMOW010000006.1"/>
</dbReference>
<keyword evidence="10 11" id="KW-0998">Cell outer membrane</keyword>
<keyword evidence="9 11" id="KW-0472">Membrane</keyword>
<evidence type="ECO:0000313" key="17">
    <source>
        <dbReference type="Proteomes" id="UP000472676"/>
    </source>
</evidence>
<evidence type="ECO:0000256" key="3">
    <source>
        <dbReference type="ARBA" id="ARBA00022452"/>
    </source>
</evidence>
<accession>A0A6M2BUI7</accession>
<keyword evidence="16" id="KW-0675">Receptor</keyword>
<evidence type="ECO:0000256" key="13">
    <source>
        <dbReference type="SAM" id="MobiDB-lite"/>
    </source>
</evidence>
<name>A0A6M2BUI7_9GAMM</name>
<evidence type="ECO:0000256" key="1">
    <source>
        <dbReference type="ARBA" id="ARBA00004571"/>
    </source>
</evidence>
<dbReference type="SUPFAM" id="SSF56935">
    <property type="entry name" value="Porins"/>
    <property type="match status" value="1"/>
</dbReference>
<keyword evidence="4" id="KW-0410">Iron transport</keyword>
<keyword evidence="7" id="KW-0406">Ion transport</keyword>
<gene>
    <name evidence="16" type="ORF">G7Y85_12510</name>
</gene>
<comment type="subcellular location">
    <subcellularLocation>
        <location evidence="1 11">Cell outer membrane</location>
        <topology evidence="1 11">Multi-pass membrane protein</topology>
    </subcellularLocation>
</comment>